<sequence length="116" mass="12368">MEQHLNFHHAEYAHPGKLVGVPLPSSAAAAVLLTSLEEARLGVPVRPEFTLIAKPTNQTASELAGEKRRSANAATFAAAVASSSKRPRMNRITSHHIIYDQLAAAIASGSTCPRMK</sequence>
<dbReference type="EMBL" id="KN826581">
    <property type="protein sequence ID" value="KIK78468.1"/>
    <property type="molecule type" value="Genomic_DNA"/>
</dbReference>
<dbReference type="HOGENOM" id="CLU_184656_0_0_1"/>
<proteinExistence type="predicted"/>
<reference evidence="2" key="2">
    <citation type="submission" date="2015-01" db="EMBL/GenBank/DDBJ databases">
        <title>Evolutionary Origins and Diversification of the Mycorrhizal Mutualists.</title>
        <authorList>
            <consortium name="DOE Joint Genome Institute"/>
            <consortium name="Mycorrhizal Genomics Consortium"/>
            <person name="Kohler A."/>
            <person name="Kuo A."/>
            <person name="Nagy L.G."/>
            <person name="Floudas D."/>
            <person name="Copeland A."/>
            <person name="Barry K.W."/>
            <person name="Cichocki N."/>
            <person name="Veneault-Fourrey C."/>
            <person name="LaButti K."/>
            <person name="Lindquist E.A."/>
            <person name="Lipzen A."/>
            <person name="Lundell T."/>
            <person name="Morin E."/>
            <person name="Murat C."/>
            <person name="Riley R."/>
            <person name="Ohm R."/>
            <person name="Sun H."/>
            <person name="Tunlid A."/>
            <person name="Henrissat B."/>
            <person name="Grigoriev I.V."/>
            <person name="Hibbett D.S."/>
            <person name="Martin F."/>
        </authorList>
    </citation>
    <scope>NUCLEOTIDE SEQUENCE [LARGE SCALE GENOMIC DNA]</scope>
    <source>
        <strain evidence="2">Ve08.2h10</strain>
    </source>
</reference>
<dbReference type="AlphaFoldDB" id="A0A0D0CSZ2"/>
<gene>
    <name evidence="1" type="ORF">PAXRUDRAFT_16859</name>
</gene>
<accession>A0A0D0CSZ2</accession>
<keyword evidence="2" id="KW-1185">Reference proteome</keyword>
<organism evidence="1 2">
    <name type="scientific">Paxillus rubicundulus Ve08.2h10</name>
    <dbReference type="NCBI Taxonomy" id="930991"/>
    <lineage>
        <taxon>Eukaryota</taxon>
        <taxon>Fungi</taxon>
        <taxon>Dikarya</taxon>
        <taxon>Basidiomycota</taxon>
        <taxon>Agaricomycotina</taxon>
        <taxon>Agaricomycetes</taxon>
        <taxon>Agaricomycetidae</taxon>
        <taxon>Boletales</taxon>
        <taxon>Paxilineae</taxon>
        <taxon>Paxillaceae</taxon>
        <taxon>Paxillus</taxon>
    </lineage>
</organism>
<name>A0A0D0CSZ2_9AGAM</name>
<protein>
    <submittedName>
        <fullName evidence="1">Uncharacterized protein</fullName>
    </submittedName>
</protein>
<dbReference type="InParanoid" id="A0A0D0CSZ2"/>
<dbReference type="OrthoDB" id="2953545at2759"/>
<dbReference type="Proteomes" id="UP000054538">
    <property type="component" value="Unassembled WGS sequence"/>
</dbReference>
<reference evidence="1 2" key="1">
    <citation type="submission" date="2014-04" db="EMBL/GenBank/DDBJ databases">
        <authorList>
            <consortium name="DOE Joint Genome Institute"/>
            <person name="Kuo A."/>
            <person name="Kohler A."/>
            <person name="Jargeat P."/>
            <person name="Nagy L.G."/>
            <person name="Floudas D."/>
            <person name="Copeland A."/>
            <person name="Barry K.W."/>
            <person name="Cichocki N."/>
            <person name="Veneault-Fourrey C."/>
            <person name="LaButti K."/>
            <person name="Lindquist E.A."/>
            <person name="Lipzen A."/>
            <person name="Lundell T."/>
            <person name="Morin E."/>
            <person name="Murat C."/>
            <person name="Sun H."/>
            <person name="Tunlid A."/>
            <person name="Henrissat B."/>
            <person name="Grigoriev I.V."/>
            <person name="Hibbett D.S."/>
            <person name="Martin F."/>
            <person name="Nordberg H.P."/>
            <person name="Cantor M.N."/>
            <person name="Hua S.X."/>
        </authorList>
    </citation>
    <scope>NUCLEOTIDE SEQUENCE [LARGE SCALE GENOMIC DNA]</scope>
    <source>
        <strain evidence="1 2">Ve08.2h10</strain>
    </source>
</reference>
<evidence type="ECO:0000313" key="2">
    <source>
        <dbReference type="Proteomes" id="UP000054538"/>
    </source>
</evidence>
<evidence type="ECO:0000313" key="1">
    <source>
        <dbReference type="EMBL" id="KIK78468.1"/>
    </source>
</evidence>